<dbReference type="PANTHER" id="PTHR42899">
    <property type="entry name" value="SPERMATOGENESIS-ASSOCIATED PROTEIN 20"/>
    <property type="match status" value="1"/>
</dbReference>
<proteinExistence type="predicted"/>
<dbReference type="Gene3D" id="1.50.10.10">
    <property type="match status" value="1"/>
</dbReference>
<dbReference type="Gene3D" id="3.40.30.10">
    <property type="entry name" value="Glutaredoxin"/>
    <property type="match status" value="1"/>
</dbReference>
<dbReference type="EMBL" id="JAAEJV010000011">
    <property type="protein sequence ID" value="MBF5059121.1"/>
    <property type="molecule type" value="Genomic_DNA"/>
</dbReference>
<dbReference type="SUPFAM" id="SSF48208">
    <property type="entry name" value="Six-hairpin glycosidases"/>
    <property type="match status" value="1"/>
</dbReference>
<gene>
    <name evidence="2" type="ORF">NEPTK9_000628</name>
</gene>
<dbReference type="PIRSF" id="PIRSF006402">
    <property type="entry name" value="UCP006402_thioredoxin"/>
    <property type="match status" value="1"/>
</dbReference>
<sequence length="670" mass="77037">MTNRLIKEKSPYLLQHAHNPVDWYPWGEEAFEKARAEGRPIFLSIGYATCHWCHVMSRESFDDPEIAAEMNALFANIKVDREELPEIDSLYMEFAQALMASGTGWPLNLILTPELKPFYAAAYLPPEERQGMMGMKQLVRHIRELWASEEKELLFDQANKLVDLFEKSVMTRGEEVPTEGTLDEALESLFETADPIYGGMQGAPKFPVGYQCQFFLNYAKTYNDPRPLFFAEKTLERMHLGGIYDHVGGGFSRYSVDEKWVVPHFEKMLYDNAILAGAYLDAWRYTQKEKYRKVTEEILDYILRDMRHPDGGFFSAEDAETEGVEGAFYVWTKEEVMEALPPDDGALFCEYFDVTDVGNFHGKNILHRTLPLAEFADYRGLDEAQVNASLEHSLKTLYEAREKRTRPFKDDKVLVSWNALMIDTLVKAGVALENKSYLEAGVKGATFIRQHLWKEGKLLRRFREGEAGYEGSLNDYAALIRALITLYEAGQGESYLEWALEMTAHLEQGYKADEGAFYLTGPDHSILMRRCELYDSAEPSGNALHAENLIRLYQITHNREYWIQAEDILKVAKNFIEAYPQGASYHLLSLLRYLDGELPTLVIALDEKKSGQKEVLQEVFGRLLPHLALSWDSKEYPCKEGKTTFYLWKQGKCQPSITKWKEVESLLRRI</sequence>
<dbReference type="PANTHER" id="PTHR42899:SF1">
    <property type="entry name" value="SPERMATOGENESIS-ASSOCIATED PROTEIN 20"/>
    <property type="match status" value="1"/>
</dbReference>
<keyword evidence="3" id="KW-1185">Reference proteome</keyword>
<dbReference type="Pfam" id="PF03190">
    <property type="entry name" value="Thioredox_DsbH"/>
    <property type="match status" value="1"/>
</dbReference>
<dbReference type="RefSeq" id="WP_194847419.1">
    <property type="nucleotide sequence ID" value="NZ_JAAEJV010000011.1"/>
</dbReference>
<evidence type="ECO:0000259" key="1">
    <source>
        <dbReference type="Pfam" id="PF03190"/>
    </source>
</evidence>
<evidence type="ECO:0000313" key="2">
    <source>
        <dbReference type="EMBL" id="MBF5059121.1"/>
    </source>
</evidence>
<dbReference type="InterPro" id="IPR004879">
    <property type="entry name" value="Ssp411-like_TRX"/>
</dbReference>
<dbReference type="InterPro" id="IPR036249">
    <property type="entry name" value="Thioredoxin-like_sf"/>
</dbReference>
<feature type="domain" description="Spermatogenesis-associated protein 20-like TRX" evidence="1">
    <location>
        <begin position="2"/>
        <end position="162"/>
    </location>
</feature>
<evidence type="ECO:0000313" key="3">
    <source>
        <dbReference type="Proteomes" id="UP001194714"/>
    </source>
</evidence>
<name>A0ABS0B080_9BACT</name>
<dbReference type="SUPFAM" id="SSF52833">
    <property type="entry name" value="Thioredoxin-like"/>
    <property type="match status" value="1"/>
</dbReference>
<accession>A0ABS0B080</accession>
<dbReference type="CDD" id="cd02955">
    <property type="entry name" value="SSP411"/>
    <property type="match status" value="1"/>
</dbReference>
<reference evidence="2 3" key="1">
    <citation type="submission" date="2020-01" db="EMBL/GenBank/DDBJ databases">
        <title>Draft genome sequence of Cand. Neptunochlamydia vexilliferae K9.</title>
        <authorList>
            <person name="Schulz F."/>
            <person name="Koestlbacher S."/>
            <person name="Wascher F."/>
            <person name="Pizzetti I."/>
            <person name="Horn M."/>
        </authorList>
    </citation>
    <scope>NUCLEOTIDE SEQUENCE [LARGE SCALE GENOMIC DNA]</scope>
    <source>
        <strain evidence="2 3">K9</strain>
    </source>
</reference>
<organism evidence="2 3">
    <name type="scientific">Candidatus Neptunichlamydia vexilliferae</name>
    <dbReference type="NCBI Taxonomy" id="1651774"/>
    <lineage>
        <taxon>Bacteria</taxon>
        <taxon>Pseudomonadati</taxon>
        <taxon>Chlamydiota</taxon>
        <taxon>Chlamydiia</taxon>
        <taxon>Parachlamydiales</taxon>
        <taxon>Simkaniaceae</taxon>
        <taxon>Candidatus Neptunichlamydia</taxon>
    </lineage>
</organism>
<dbReference type="InterPro" id="IPR024705">
    <property type="entry name" value="Ssp411"/>
</dbReference>
<comment type="caution">
    <text evidence="2">The sequence shown here is derived from an EMBL/GenBank/DDBJ whole genome shotgun (WGS) entry which is preliminary data.</text>
</comment>
<dbReference type="InterPro" id="IPR012341">
    <property type="entry name" value="6hp_glycosidase-like_sf"/>
</dbReference>
<dbReference type="InterPro" id="IPR008928">
    <property type="entry name" value="6-hairpin_glycosidase_sf"/>
</dbReference>
<dbReference type="Proteomes" id="UP001194714">
    <property type="component" value="Unassembled WGS sequence"/>
</dbReference>
<protein>
    <recommendedName>
        <fullName evidence="1">Spermatogenesis-associated protein 20-like TRX domain-containing protein</fullName>
    </recommendedName>
</protein>